<dbReference type="AlphaFoldDB" id="A0A8I6TJN9"/>
<dbReference type="InterPro" id="IPR000483">
    <property type="entry name" value="Cys-rich_flank_reg_C"/>
</dbReference>
<feature type="signal peptide" evidence="5">
    <location>
        <begin position="1"/>
        <end position="23"/>
    </location>
</feature>
<dbReference type="InterPro" id="IPR032675">
    <property type="entry name" value="LRR_dom_sf"/>
</dbReference>
<dbReference type="KEGG" id="clec:106670508"/>
<proteinExistence type="predicted"/>
<dbReference type="PANTHER" id="PTHR24366:SF96">
    <property type="entry name" value="LEUCINE RICH REPEAT CONTAINING 53"/>
    <property type="match status" value="1"/>
</dbReference>
<evidence type="ECO:0000256" key="2">
    <source>
        <dbReference type="ARBA" id="ARBA00022729"/>
    </source>
</evidence>
<accession>A0A8I6TJN9</accession>
<keyword evidence="4" id="KW-0812">Transmembrane</keyword>
<dbReference type="OMA" id="IAYSCDA"/>
<dbReference type="PRINTS" id="PR00019">
    <property type="entry name" value="LEURICHRPT"/>
</dbReference>
<evidence type="ECO:0000256" key="1">
    <source>
        <dbReference type="ARBA" id="ARBA00022614"/>
    </source>
</evidence>
<evidence type="ECO:0000259" key="6">
    <source>
        <dbReference type="SMART" id="SM00082"/>
    </source>
</evidence>
<keyword evidence="4" id="KW-0472">Membrane</keyword>
<dbReference type="Gene3D" id="3.80.10.10">
    <property type="entry name" value="Ribonuclease Inhibitor"/>
    <property type="match status" value="3"/>
</dbReference>
<dbReference type="InterPro" id="IPR003591">
    <property type="entry name" value="Leu-rich_rpt_typical-subtyp"/>
</dbReference>
<keyword evidence="8" id="KW-1185">Reference proteome</keyword>
<dbReference type="SMART" id="SM00082">
    <property type="entry name" value="LRRCT"/>
    <property type="match status" value="1"/>
</dbReference>
<evidence type="ECO:0000256" key="4">
    <source>
        <dbReference type="SAM" id="Phobius"/>
    </source>
</evidence>
<name>A0A8I6TJN9_CIMLE</name>
<sequence>MEWRKGMKIVVLFIILLAKTIKSAENWECPQVRNVSCMCDLPRTLRCTGTNGALPLIARTLRKLKFPNTVSLLDCTIQNLSSIQSPVFQGVSLLGLVLSSGEITTLIDNAFIGLTSPLHALGLPDNKLKTIPIKAIEKLKALTRLDLSYNEIETLSDMSLKGLHSLKFLDLTGNRVTKISPLGFSNLNKLEVLRLKLNNIDIIKMKNINGLVNLKEIDLSNNQLAGPLSDGIFPLFPKLQNLNLGYNQLSSVTKRALAGHSHLETLILKHNLIDVLEDHAFESIPTLKTLDLAHNRIVTVAEASLAHLPNLKSLDVSNNFLRAITPDLVRSLTGLEELKLDDNDISMITNGVLAPLNLKEISLADNPLNCDCNLKDFADWLKKSNVTKESKSSAVCATPPSLENGLVDDLKAQDFICDGNDEFDFDMSNHPVSRSKIIYLGYNFDGTKLSLMWNLNHVLSYTCYALLMYEELGNHEILLESNRLRCNSNTMKDPTNLVVGLDAPHLQIGHRYRYSLVLIEKNLRNETYRLIGRSDVSLLQKNMSQILSLTANVTSPGTIFINTNIWPQNENCFVTLHIMTLSKTLQQMNLNCSFRKLTVKEVEDRGPYKICAVLSNNLGRCVWVNSVSEFHRFLYPSAIMATFLLSLAILALLILAYKKIYRKVRQKITPNMAHDLLYARYTKLLGTTRL</sequence>
<feature type="transmembrane region" description="Helical" evidence="4">
    <location>
        <begin position="633"/>
        <end position="657"/>
    </location>
</feature>
<dbReference type="GO" id="GO:0071944">
    <property type="term" value="C:cell periphery"/>
    <property type="evidence" value="ECO:0007669"/>
    <property type="project" value="UniProtKB-ARBA"/>
</dbReference>
<dbReference type="Pfam" id="PF00560">
    <property type="entry name" value="LRR_1"/>
    <property type="match status" value="1"/>
</dbReference>
<keyword evidence="3" id="KW-0677">Repeat</keyword>
<dbReference type="Proteomes" id="UP000494040">
    <property type="component" value="Unassembled WGS sequence"/>
</dbReference>
<evidence type="ECO:0000313" key="7">
    <source>
        <dbReference type="EnsemblMetazoa" id="XP_014256428.1"/>
    </source>
</evidence>
<evidence type="ECO:0000256" key="5">
    <source>
        <dbReference type="SAM" id="SignalP"/>
    </source>
</evidence>
<evidence type="ECO:0000256" key="3">
    <source>
        <dbReference type="ARBA" id="ARBA00022737"/>
    </source>
</evidence>
<keyword evidence="1" id="KW-0433">Leucine-rich repeat</keyword>
<feature type="chain" id="PRO_5035170510" description="LRRCT domain-containing protein" evidence="5">
    <location>
        <begin position="24"/>
        <end position="690"/>
    </location>
</feature>
<dbReference type="PANTHER" id="PTHR24366">
    <property type="entry name" value="IG(IMMUNOGLOBULIN) AND LRR(LEUCINE RICH REPEAT) DOMAINS"/>
    <property type="match status" value="1"/>
</dbReference>
<organism evidence="7 8">
    <name type="scientific">Cimex lectularius</name>
    <name type="common">Bed bug</name>
    <name type="synonym">Acanthia lectularia</name>
    <dbReference type="NCBI Taxonomy" id="79782"/>
    <lineage>
        <taxon>Eukaryota</taxon>
        <taxon>Metazoa</taxon>
        <taxon>Ecdysozoa</taxon>
        <taxon>Arthropoda</taxon>
        <taxon>Hexapoda</taxon>
        <taxon>Insecta</taxon>
        <taxon>Pterygota</taxon>
        <taxon>Neoptera</taxon>
        <taxon>Paraneoptera</taxon>
        <taxon>Hemiptera</taxon>
        <taxon>Heteroptera</taxon>
        <taxon>Panheteroptera</taxon>
        <taxon>Cimicomorpha</taxon>
        <taxon>Cimicidae</taxon>
        <taxon>Cimex</taxon>
    </lineage>
</organism>
<dbReference type="FunFam" id="3.80.10.10:FF:001164">
    <property type="entry name" value="GH01279p"/>
    <property type="match status" value="1"/>
</dbReference>
<dbReference type="SMART" id="SM00364">
    <property type="entry name" value="LRR_BAC"/>
    <property type="match status" value="4"/>
</dbReference>
<dbReference type="SUPFAM" id="SSF52058">
    <property type="entry name" value="L domain-like"/>
    <property type="match status" value="1"/>
</dbReference>
<protein>
    <recommendedName>
        <fullName evidence="6">LRRCT domain-containing protein</fullName>
    </recommendedName>
</protein>
<gene>
    <name evidence="7" type="primary">106670508</name>
</gene>
<dbReference type="Pfam" id="PF13855">
    <property type="entry name" value="LRR_8"/>
    <property type="match status" value="2"/>
</dbReference>
<evidence type="ECO:0000313" key="8">
    <source>
        <dbReference type="Proteomes" id="UP000494040"/>
    </source>
</evidence>
<dbReference type="EnsemblMetazoa" id="XM_014400942.2">
    <property type="protein sequence ID" value="XP_014256428.1"/>
    <property type="gene ID" value="LOC106670508"/>
</dbReference>
<keyword evidence="2 5" id="KW-0732">Signal</keyword>
<reference evidence="7" key="1">
    <citation type="submission" date="2022-01" db="UniProtKB">
        <authorList>
            <consortium name="EnsemblMetazoa"/>
        </authorList>
    </citation>
    <scope>IDENTIFICATION</scope>
</reference>
<keyword evidence="4" id="KW-1133">Transmembrane helix</keyword>
<dbReference type="PROSITE" id="PS51450">
    <property type="entry name" value="LRR"/>
    <property type="match status" value="2"/>
</dbReference>
<dbReference type="OrthoDB" id="2151624at2759"/>
<dbReference type="SMART" id="SM00365">
    <property type="entry name" value="LRR_SD22"/>
    <property type="match status" value="6"/>
</dbReference>
<feature type="domain" description="LRRCT" evidence="6">
    <location>
        <begin position="366"/>
        <end position="418"/>
    </location>
</feature>
<dbReference type="SMART" id="SM00369">
    <property type="entry name" value="LRR_TYP"/>
    <property type="match status" value="8"/>
</dbReference>
<dbReference type="InterPro" id="IPR001611">
    <property type="entry name" value="Leu-rich_rpt"/>
</dbReference>